<evidence type="ECO:0000313" key="3">
    <source>
        <dbReference type="Proteomes" id="UP001488805"/>
    </source>
</evidence>
<protein>
    <submittedName>
        <fullName evidence="2">Uncharacterized protein</fullName>
    </submittedName>
</protein>
<comment type="caution">
    <text evidence="2">The sequence shown here is derived from an EMBL/GenBank/DDBJ whole genome shotgun (WGS) entry which is preliminary data.</text>
</comment>
<dbReference type="Proteomes" id="UP001488805">
    <property type="component" value="Unassembled WGS sequence"/>
</dbReference>
<accession>A0AAW1E5L6</accession>
<dbReference type="EMBL" id="JBCEZU010000538">
    <property type="protein sequence ID" value="KAK9517894.1"/>
    <property type="molecule type" value="Genomic_DNA"/>
</dbReference>
<organism evidence="2 3">
    <name type="scientific">Zoarces viviparus</name>
    <name type="common">Viviparous eelpout</name>
    <name type="synonym">Blennius viviparus</name>
    <dbReference type="NCBI Taxonomy" id="48416"/>
    <lineage>
        <taxon>Eukaryota</taxon>
        <taxon>Metazoa</taxon>
        <taxon>Chordata</taxon>
        <taxon>Craniata</taxon>
        <taxon>Vertebrata</taxon>
        <taxon>Euteleostomi</taxon>
        <taxon>Actinopterygii</taxon>
        <taxon>Neopterygii</taxon>
        <taxon>Teleostei</taxon>
        <taxon>Neoteleostei</taxon>
        <taxon>Acanthomorphata</taxon>
        <taxon>Eupercaria</taxon>
        <taxon>Perciformes</taxon>
        <taxon>Cottioidei</taxon>
        <taxon>Zoarcales</taxon>
        <taxon>Zoarcidae</taxon>
        <taxon>Zoarcinae</taxon>
        <taxon>Zoarces</taxon>
    </lineage>
</organism>
<evidence type="ECO:0000313" key="2">
    <source>
        <dbReference type="EMBL" id="KAK9517894.1"/>
    </source>
</evidence>
<gene>
    <name evidence="2" type="ORF">VZT92_023230</name>
</gene>
<evidence type="ECO:0000256" key="1">
    <source>
        <dbReference type="SAM" id="MobiDB-lite"/>
    </source>
</evidence>
<feature type="region of interest" description="Disordered" evidence="1">
    <location>
        <begin position="1"/>
        <end position="69"/>
    </location>
</feature>
<keyword evidence="3" id="KW-1185">Reference proteome</keyword>
<proteinExistence type="predicted"/>
<feature type="compositionally biased region" description="Basic and acidic residues" evidence="1">
    <location>
        <begin position="41"/>
        <end position="69"/>
    </location>
</feature>
<name>A0AAW1E5L6_ZOAVI</name>
<sequence length="69" mass="7718">MEEAGHRSGSEIQPSREYVRAMPPHRPEEGGGDGWTLRLEPSARPHGDATKARPEEQAIKEKGQRARMI</sequence>
<reference evidence="2 3" key="1">
    <citation type="journal article" date="2024" name="Genome Biol. Evol.">
        <title>Chromosome-level genome assembly of the viviparous eelpout Zoarces viviparus.</title>
        <authorList>
            <person name="Fuhrmann N."/>
            <person name="Brasseur M.V."/>
            <person name="Bakowski C.E."/>
            <person name="Podsiadlowski L."/>
            <person name="Prost S."/>
            <person name="Krehenwinkel H."/>
            <person name="Mayer C."/>
        </authorList>
    </citation>
    <scope>NUCLEOTIDE SEQUENCE [LARGE SCALE GENOMIC DNA]</scope>
    <source>
        <strain evidence="2">NO-MEL_2022_Ind0_liver</strain>
    </source>
</reference>
<dbReference type="AlphaFoldDB" id="A0AAW1E5L6"/>